<comment type="caution">
    <text evidence="1">The sequence shown here is derived from an EMBL/GenBank/DDBJ whole genome shotgun (WGS) entry which is preliminary data.</text>
</comment>
<keyword evidence="2" id="KW-1185">Reference proteome</keyword>
<dbReference type="AlphaFoldDB" id="A0A2A2I8K1"/>
<accession>A0A2A2I8K1</accession>
<dbReference type="OrthoDB" id="1808577at2"/>
<evidence type="ECO:0000313" key="1">
    <source>
        <dbReference type="EMBL" id="PAV28039.1"/>
    </source>
</evidence>
<protein>
    <submittedName>
        <fullName evidence="1">Uncharacterized protein</fullName>
    </submittedName>
</protein>
<organism evidence="1 2">
    <name type="scientific">Virgibacillus profundi</name>
    <dbReference type="NCBI Taxonomy" id="2024555"/>
    <lineage>
        <taxon>Bacteria</taxon>
        <taxon>Bacillati</taxon>
        <taxon>Bacillota</taxon>
        <taxon>Bacilli</taxon>
        <taxon>Bacillales</taxon>
        <taxon>Bacillaceae</taxon>
        <taxon>Virgibacillus</taxon>
    </lineage>
</organism>
<dbReference type="RefSeq" id="WP_095656967.1">
    <property type="nucleotide sequence ID" value="NZ_NPOA01000015.1"/>
</dbReference>
<proteinExistence type="predicted"/>
<dbReference type="Proteomes" id="UP000218887">
    <property type="component" value="Unassembled WGS sequence"/>
</dbReference>
<reference evidence="1 2" key="1">
    <citation type="submission" date="2017-08" db="EMBL/GenBank/DDBJ databases">
        <title>Virgibacillus indicus sp. nov. and Virgibacillus profoundi sp. nov, two moderately halophilic bacteria isolated from marine sediment by using the Microfluidic Streak Plate.</title>
        <authorList>
            <person name="Xu B."/>
            <person name="Hu B."/>
            <person name="Wang J."/>
            <person name="Zhu Y."/>
            <person name="Huang L."/>
            <person name="Du W."/>
            <person name="Huang Y."/>
        </authorList>
    </citation>
    <scope>NUCLEOTIDE SEQUENCE [LARGE SCALE GENOMIC DNA]</scope>
    <source>
        <strain evidence="1 2">IO3-P3-H5</strain>
    </source>
</reference>
<dbReference type="EMBL" id="NPOA01000015">
    <property type="protein sequence ID" value="PAV28039.1"/>
    <property type="molecule type" value="Genomic_DNA"/>
</dbReference>
<name>A0A2A2I8K1_9BACI</name>
<sequence length="60" mass="6831">MNKTKNKSIFVPIFLVIFLNAALLDLKYKGLFYRLLPSSIQSYSDTILGKPDASSHHDEM</sequence>
<evidence type="ECO:0000313" key="2">
    <source>
        <dbReference type="Proteomes" id="UP000218887"/>
    </source>
</evidence>
<gene>
    <name evidence="1" type="ORF">CIL05_18170</name>
</gene>